<evidence type="ECO:0000256" key="6">
    <source>
        <dbReference type="ARBA" id="ARBA00022777"/>
    </source>
</evidence>
<keyword evidence="9" id="KW-1133">Transmembrane helix</keyword>
<dbReference type="InterPro" id="IPR050482">
    <property type="entry name" value="Sensor_HK_TwoCompSys"/>
</dbReference>
<dbReference type="InterPro" id="IPR011712">
    <property type="entry name" value="Sig_transdc_His_kin_sub3_dim/P"/>
</dbReference>
<dbReference type="RefSeq" id="WP_073786844.1">
    <property type="nucleotide sequence ID" value="NZ_CP109583.1"/>
</dbReference>
<feature type="domain" description="Histidine kinase/HSP90-like ATPase" evidence="10">
    <location>
        <begin position="284"/>
        <end position="370"/>
    </location>
</feature>
<dbReference type="Gene3D" id="1.20.5.1930">
    <property type="match status" value="1"/>
</dbReference>
<dbReference type="Gene3D" id="3.30.565.10">
    <property type="entry name" value="Histidine kinase-like ATPase, C-terminal domain"/>
    <property type="match status" value="1"/>
</dbReference>
<name>A0A1Q4VAE9_9ACTN</name>
<reference evidence="12 13" key="1">
    <citation type="submission" date="2015-06" db="EMBL/GenBank/DDBJ databases">
        <title>Cloning and characterization of the uncialamcin biosynthetic gene cluster.</title>
        <authorList>
            <person name="Yan X."/>
            <person name="Huang T."/>
            <person name="Ge H."/>
            <person name="Shen B."/>
        </authorList>
    </citation>
    <scope>NUCLEOTIDE SEQUENCE [LARGE SCALE GENOMIC DNA]</scope>
    <source>
        <strain evidence="12 13">DCA2648</strain>
    </source>
</reference>
<dbReference type="CDD" id="cd16917">
    <property type="entry name" value="HATPase_UhpB-NarQ-NarX-like"/>
    <property type="match status" value="1"/>
</dbReference>
<feature type="transmembrane region" description="Helical" evidence="9">
    <location>
        <begin position="122"/>
        <end position="142"/>
    </location>
</feature>
<organism evidence="12 13">
    <name type="scientific">Streptomyces uncialis</name>
    <dbReference type="NCBI Taxonomy" id="1048205"/>
    <lineage>
        <taxon>Bacteria</taxon>
        <taxon>Bacillati</taxon>
        <taxon>Actinomycetota</taxon>
        <taxon>Actinomycetes</taxon>
        <taxon>Kitasatosporales</taxon>
        <taxon>Streptomycetaceae</taxon>
        <taxon>Streptomyces</taxon>
    </lineage>
</organism>
<evidence type="ECO:0000256" key="4">
    <source>
        <dbReference type="ARBA" id="ARBA00022679"/>
    </source>
</evidence>
<keyword evidence="3" id="KW-0597">Phosphoprotein</keyword>
<keyword evidence="4" id="KW-0808">Transferase</keyword>
<evidence type="ECO:0000256" key="8">
    <source>
        <dbReference type="ARBA" id="ARBA00023012"/>
    </source>
</evidence>
<gene>
    <name evidence="12" type="ORF">AB852_11730</name>
</gene>
<dbReference type="PANTHER" id="PTHR24421:SF10">
    <property type="entry name" value="NITRATE_NITRITE SENSOR PROTEIN NARQ"/>
    <property type="match status" value="1"/>
</dbReference>
<dbReference type="Pfam" id="PF07730">
    <property type="entry name" value="HisKA_3"/>
    <property type="match status" value="1"/>
</dbReference>
<evidence type="ECO:0000256" key="9">
    <source>
        <dbReference type="SAM" id="Phobius"/>
    </source>
</evidence>
<evidence type="ECO:0000256" key="2">
    <source>
        <dbReference type="ARBA" id="ARBA00012438"/>
    </source>
</evidence>
<evidence type="ECO:0000256" key="5">
    <source>
        <dbReference type="ARBA" id="ARBA00022741"/>
    </source>
</evidence>
<sequence>MGGAFVPAQGGPVLGAGPGMSTPWGLVLAGAVGAGSALSVLALPRLRSAPVTPLVVVGCAGWVVASVWTTLCAASYLVAATVREPARRIAYVAGAVVLVLLPTAAGLAFARAEVSWEDLLPALGGAALFVGLPFALGLWNLARRDVVEGLRERAAQLEREQAARAARARVRERTRIARDMHDVVAHRVSLMVLHAGALEVNAKDRATADGAELIRTTGREALAQLRDVLGVLRSSDGEEPAVGPPPTLVDLARLLDESRAAGIMVTRRDEGTPRQLPPLVGHAAYRVVREALTNVHKHAPGARTEVLVRYHGTGLEIAVRNGADSAAEPLPGSGMGLVALRERVELLDGEFTAGARADGGFVVRARMPLPPPRSETHG</sequence>
<comment type="caution">
    <text evidence="12">The sequence shown here is derived from an EMBL/GenBank/DDBJ whole genome shotgun (WGS) entry which is preliminary data.</text>
</comment>
<dbReference type="GO" id="GO:0005524">
    <property type="term" value="F:ATP binding"/>
    <property type="evidence" value="ECO:0007669"/>
    <property type="project" value="UniProtKB-KW"/>
</dbReference>
<dbReference type="InterPro" id="IPR036890">
    <property type="entry name" value="HATPase_C_sf"/>
</dbReference>
<keyword evidence="6" id="KW-0418">Kinase</keyword>
<dbReference type="Proteomes" id="UP000186455">
    <property type="component" value="Unassembled WGS sequence"/>
</dbReference>
<dbReference type="InterPro" id="IPR003594">
    <property type="entry name" value="HATPase_dom"/>
</dbReference>
<feature type="transmembrane region" description="Helical" evidence="9">
    <location>
        <begin position="89"/>
        <end position="110"/>
    </location>
</feature>
<dbReference type="PANTHER" id="PTHR24421">
    <property type="entry name" value="NITRATE/NITRITE SENSOR PROTEIN NARX-RELATED"/>
    <property type="match status" value="1"/>
</dbReference>
<feature type="transmembrane region" description="Helical" evidence="9">
    <location>
        <begin position="55"/>
        <end position="77"/>
    </location>
</feature>
<evidence type="ECO:0000256" key="1">
    <source>
        <dbReference type="ARBA" id="ARBA00000085"/>
    </source>
</evidence>
<dbReference type="STRING" id="1048205.AB852_11730"/>
<dbReference type="AlphaFoldDB" id="A0A1Q4VAE9"/>
<evidence type="ECO:0000256" key="7">
    <source>
        <dbReference type="ARBA" id="ARBA00022840"/>
    </source>
</evidence>
<dbReference type="GO" id="GO:0046983">
    <property type="term" value="F:protein dimerization activity"/>
    <property type="evidence" value="ECO:0007669"/>
    <property type="project" value="InterPro"/>
</dbReference>
<evidence type="ECO:0000259" key="11">
    <source>
        <dbReference type="Pfam" id="PF07730"/>
    </source>
</evidence>
<keyword evidence="9" id="KW-0472">Membrane</keyword>
<dbReference type="GeneID" id="96790775"/>
<evidence type="ECO:0000256" key="3">
    <source>
        <dbReference type="ARBA" id="ARBA00022553"/>
    </source>
</evidence>
<dbReference type="Pfam" id="PF02518">
    <property type="entry name" value="HATPase_c"/>
    <property type="match status" value="1"/>
</dbReference>
<comment type="catalytic activity">
    <reaction evidence="1">
        <text>ATP + protein L-histidine = ADP + protein N-phospho-L-histidine.</text>
        <dbReference type="EC" id="2.7.13.3"/>
    </reaction>
</comment>
<dbReference type="GO" id="GO:0016020">
    <property type="term" value="C:membrane"/>
    <property type="evidence" value="ECO:0007669"/>
    <property type="project" value="InterPro"/>
</dbReference>
<protein>
    <recommendedName>
        <fullName evidence="2">histidine kinase</fullName>
        <ecNumber evidence="2">2.7.13.3</ecNumber>
    </recommendedName>
</protein>
<dbReference type="EMBL" id="LFBV01000002">
    <property type="protein sequence ID" value="OKH94832.1"/>
    <property type="molecule type" value="Genomic_DNA"/>
</dbReference>
<dbReference type="GO" id="GO:0000155">
    <property type="term" value="F:phosphorelay sensor kinase activity"/>
    <property type="evidence" value="ECO:0007669"/>
    <property type="project" value="InterPro"/>
</dbReference>
<proteinExistence type="predicted"/>
<keyword evidence="8" id="KW-0902">Two-component regulatory system</keyword>
<keyword evidence="13" id="KW-1185">Reference proteome</keyword>
<dbReference type="EC" id="2.7.13.3" evidence="2"/>
<keyword evidence="9" id="KW-0812">Transmembrane</keyword>
<evidence type="ECO:0000313" key="13">
    <source>
        <dbReference type="Proteomes" id="UP000186455"/>
    </source>
</evidence>
<feature type="domain" description="Signal transduction histidine kinase subgroup 3 dimerisation and phosphoacceptor" evidence="11">
    <location>
        <begin position="172"/>
        <end position="235"/>
    </location>
</feature>
<dbReference type="SUPFAM" id="SSF55874">
    <property type="entry name" value="ATPase domain of HSP90 chaperone/DNA topoisomerase II/histidine kinase"/>
    <property type="match status" value="1"/>
</dbReference>
<evidence type="ECO:0000259" key="10">
    <source>
        <dbReference type="Pfam" id="PF02518"/>
    </source>
</evidence>
<keyword evidence="5" id="KW-0547">Nucleotide-binding</keyword>
<evidence type="ECO:0000313" key="12">
    <source>
        <dbReference type="EMBL" id="OKH94832.1"/>
    </source>
</evidence>
<feature type="transmembrane region" description="Helical" evidence="9">
    <location>
        <begin position="24"/>
        <end position="43"/>
    </location>
</feature>
<keyword evidence="7" id="KW-0067">ATP-binding</keyword>
<accession>A0A1Q4VAE9</accession>